<proteinExistence type="predicted"/>
<dbReference type="Proteomes" id="UP000694402">
    <property type="component" value="Unassembled WGS sequence"/>
</dbReference>
<reference evidence="1" key="2">
    <citation type="submission" date="2025-09" db="UniProtKB">
        <authorList>
            <consortium name="Ensembl"/>
        </authorList>
    </citation>
    <scope>IDENTIFICATION</scope>
</reference>
<dbReference type="Ensembl" id="ENSOTST00005089207.2">
    <property type="protein sequence ID" value="ENSOTSP00005082312.2"/>
    <property type="gene ID" value="ENSOTSG00005038758.2"/>
</dbReference>
<keyword evidence="2" id="KW-1185">Reference proteome</keyword>
<reference evidence="1" key="1">
    <citation type="submission" date="2025-08" db="UniProtKB">
        <authorList>
            <consortium name="Ensembl"/>
        </authorList>
    </citation>
    <scope>IDENTIFICATION</scope>
</reference>
<dbReference type="GeneTree" id="ENSGT00970000193647"/>
<evidence type="ECO:0000313" key="1">
    <source>
        <dbReference type="Ensembl" id="ENSOTSP00005082312.2"/>
    </source>
</evidence>
<organism evidence="1 2">
    <name type="scientific">Oncorhynchus tshawytscha</name>
    <name type="common">Chinook salmon</name>
    <name type="synonym">Salmo tshawytscha</name>
    <dbReference type="NCBI Taxonomy" id="74940"/>
    <lineage>
        <taxon>Eukaryota</taxon>
        <taxon>Metazoa</taxon>
        <taxon>Chordata</taxon>
        <taxon>Craniata</taxon>
        <taxon>Vertebrata</taxon>
        <taxon>Euteleostomi</taxon>
        <taxon>Actinopterygii</taxon>
        <taxon>Neopterygii</taxon>
        <taxon>Teleostei</taxon>
        <taxon>Protacanthopterygii</taxon>
        <taxon>Salmoniformes</taxon>
        <taxon>Salmonidae</taxon>
        <taxon>Salmoninae</taxon>
        <taxon>Oncorhynchus</taxon>
    </lineage>
</organism>
<protein>
    <submittedName>
        <fullName evidence="1">Uncharacterized protein</fullName>
    </submittedName>
</protein>
<dbReference type="AlphaFoldDB" id="A0A8C8IV87"/>
<name>A0A8C8IV87_ONCTS</name>
<evidence type="ECO:0000313" key="2">
    <source>
        <dbReference type="Proteomes" id="UP000694402"/>
    </source>
</evidence>
<accession>A0A8C8IV87</accession>
<sequence>KSCNYYSQANQKDILLHVTTKRTAMLQQLHEGLEVYILIEVLQKNPKECLNLFVDAHYIISNLAPEMSESGSPKQKETEILDFFKDFLQELDGMYFLHVCTHPYLADRAATHTCLSQREKLKMVIIFDHSCLERMPNYTVCYPVSAYTKTITFPTAHLRDYDAFKSNIETAIKYSARFDRV</sequence>